<sequence>MDALKSSILLALLAAAAVAAPVDSETPISILSRSEDGPNPDGSYAWSFETANGIKAEEQGQPKKVDNAEDSSLAVQGSFSYKSEDGTPISLSYTADENGFQPRGDHLPVAPEIPPAILRALEWIAAHPEEDNLRK</sequence>
<feature type="signal peptide" evidence="3">
    <location>
        <begin position="1"/>
        <end position="19"/>
    </location>
</feature>
<dbReference type="PROSITE" id="PS00233">
    <property type="entry name" value="CHIT_BIND_RR_1"/>
    <property type="match status" value="1"/>
</dbReference>
<dbReference type="GeneID" id="107268046"/>
<proteinExistence type="predicted"/>
<accession>A0AAJ7BWU7</accession>
<dbReference type="AlphaFoldDB" id="A0AAJ7BWU7"/>
<evidence type="ECO:0000313" key="5">
    <source>
        <dbReference type="RefSeq" id="XP_015595888.1"/>
    </source>
</evidence>
<keyword evidence="4" id="KW-1185">Reference proteome</keyword>
<feature type="chain" id="PRO_5042574685" evidence="3">
    <location>
        <begin position="20"/>
        <end position="135"/>
    </location>
</feature>
<dbReference type="KEGG" id="ccin:107268046"/>
<organism evidence="4 5">
    <name type="scientific">Cephus cinctus</name>
    <name type="common">Wheat stem sawfly</name>
    <dbReference type="NCBI Taxonomy" id="211228"/>
    <lineage>
        <taxon>Eukaryota</taxon>
        <taxon>Metazoa</taxon>
        <taxon>Ecdysozoa</taxon>
        <taxon>Arthropoda</taxon>
        <taxon>Hexapoda</taxon>
        <taxon>Insecta</taxon>
        <taxon>Pterygota</taxon>
        <taxon>Neoptera</taxon>
        <taxon>Endopterygota</taxon>
        <taxon>Hymenoptera</taxon>
        <taxon>Cephoidea</taxon>
        <taxon>Cephidae</taxon>
        <taxon>Cephus</taxon>
    </lineage>
</organism>
<evidence type="ECO:0000256" key="2">
    <source>
        <dbReference type="PROSITE-ProRule" id="PRU00497"/>
    </source>
</evidence>
<evidence type="ECO:0000256" key="3">
    <source>
        <dbReference type="SAM" id="SignalP"/>
    </source>
</evidence>
<dbReference type="GO" id="GO:0062129">
    <property type="term" value="C:chitin-based extracellular matrix"/>
    <property type="evidence" value="ECO:0007669"/>
    <property type="project" value="TreeGrafter"/>
</dbReference>
<dbReference type="PANTHER" id="PTHR10380:SF173">
    <property type="entry name" value="CUTICULAR PROTEIN 47EF, ISOFORM C-RELATED"/>
    <property type="match status" value="1"/>
</dbReference>
<dbReference type="PRINTS" id="PR00947">
    <property type="entry name" value="CUTICLE"/>
</dbReference>
<dbReference type="PROSITE" id="PS51155">
    <property type="entry name" value="CHIT_BIND_RR_2"/>
    <property type="match status" value="1"/>
</dbReference>
<dbReference type="InterPro" id="IPR050468">
    <property type="entry name" value="Cuticle_Struct_Prot"/>
</dbReference>
<dbReference type="Pfam" id="PF00379">
    <property type="entry name" value="Chitin_bind_4"/>
    <property type="match status" value="1"/>
</dbReference>
<dbReference type="InterPro" id="IPR000618">
    <property type="entry name" value="Insect_cuticle"/>
</dbReference>
<evidence type="ECO:0000256" key="1">
    <source>
        <dbReference type="ARBA" id="ARBA00022460"/>
    </source>
</evidence>
<gene>
    <name evidence="5" type="primary">LOC107268046</name>
</gene>
<dbReference type="RefSeq" id="XP_015595888.1">
    <property type="nucleotide sequence ID" value="XM_015740402.2"/>
</dbReference>
<keyword evidence="3" id="KW-0732">Signal</keyword>
<dbReference type="InterPro" id="IPR031311">
    <property type="entry name" value="CHIT_BIND_RR_consensus"/>
</dbReference>
<keyword evidence="1 2" id="KW-0193">Cuticle</keyword>
<dbReference type="GO" id="GO:0008010">
    <property type="term" value="F:structural constituent of chitin-based larval cuticle"/>
    <property type="evidence" value="ECO:0007669"/>
    <property type="project" value="TreeGrafter"/>
</dbReference>
<protein>
    <submittedName>
        <fullName evidence="5">Endocuticle structural glycoprotein SgAbd-1</fullName>
    </submittedName>
</protein>
<reference evidence="5" key="1">
    <citation type="submission" date="2025-08" db="UniProtKB">
        <authorList>
            <consortium name="RefSeq"/>
        </authorList>
    </citation>
    <scope>IDENTIFICATION</scope>
</reference>
<evidence type="ECO:0000313" key="4">
    <source>
        <dbReference type="Proteomes" id="UP000694920"/>
    </source>
</evidence>
<dbReference type="Proteomes" id="UP000694920">
    <property type="component" value="Unplaced"/>
</dbReference>
<name>A0AAJ7BWU7_CEPCN</name>
<dbReference type="PANTHER" id="PTHR10380">
    <property type="entry name" value="CUTICLE PROTEIN"/>
    <property type="match status" value="1"/>
</dbReference>